<reference evidence="2 3" key="1">
    <citation type="submission" date="2024-07" db="EMBL/GenBank/DDBJ databases">
        <title>Section-level genome sequencing and comparative genomics of Aspergillus sections Usti and Cavernicolus.</title>
        <authorList>
            <consortium name="Lawrence Berkeley National Laboratory"/>
            <person name="Nybo J.L."/>
            <person name="Vesth T.C."/>
            <person name="Theobald S."/>
            <person name="Frisvad J.C."/>
            <person name="Larsen T.O."/>
            <person name="Kjaerboelling I."/>
            <person name="Rothschild-Mancinelli K."/>
            <person name="Lyhne E.K."/>
            <person name="Kogle M.E."/>
            <person name="Barry K."/>
            <person name="Clum A."/>
            <person name="Na H."/>
            <person name="Ledsgaard L."/>
            <person name="Lin J."/>
            <person name="Lipzen A."/>
            <person name="Kuo A."/>
            <person name="Riley R."/>
            <person name="Mondo S."/>
            <person name="Labutti K."/>
            <person name="Haridas S."/>
            <person name="Pangalinan J."/>
            <person name="Salamov A.A."/>
            <person name="Simmons B.A."/>
            <person name="Magnuson J.K."/>
            <person name="Chen J."/>
            <person name="Drula E."/>
            <person name="Henrissat B."/>
            <person name="Wiebenga A."/>
            <person name="Lubbers R.J."/>
            <person name="Gomes A.C."/>
            <person name="Makela M.R."/>
            <person name="Stajich J."/>
            <person name="Grigoriev I.V."/>
            <person name="Mortensen U.H."/>
            <person name="De Vries R.P."/>
            <person name="Baker S.E."/>
            <person name="Andersen M.R."/>
        </authorList>
    </citation>
    <scope>NUCLEOTIDE SEQUENCE [LARGE SCALE GENOMIC DNA]</scope>
    <source>
        <strain evidence="2 3">CBS 123904</strain>
    </source>
</reference>
<evidence type="ECO:0000313" key="3">
    <source>
        <dbReference type="Proteomes" id="UP001610446"/>
    </source>
</evidence>
<feature type="region of interest" description="Disordered" evidence="1">
    <location>
        <begin position="1"/>
        <end position="107"/>
    </location>
</feature>
<dbReference type="Proteomes" id="UP001610446">
    <property type="component" value="Unassembled WGS sequence"/>
</dbReference>
<accession>A0ABR4KB18</accession>
<protein>
    <submittedName>
        <fullName evidence="2">Uncharacterized protein</fullName>
    </submittedName>
</protein>
<dbReference type="EMBL" id="JBFXLU010000043">
    <property type="protein sequence ID" value="KAL2849481.1"/>
    <property type="molecule type" value="Genomic_DNA"/>
</dbReference>
<evidence type="ECO:0000313" key="2">
    <source>
        <dbReference type="EMBL" id="KAL2849481.1"/>
    </source>
</evidence>
<sequence length="435" mass="47276">MPSSRTPAHAPPRQNARPQFASTPRFLLSQRSVSLHKRAETSDSIFSEDDADPFHPVPTQNARRDSTRRKDVIEDISSELDQEHGAYQQPDNGPQAADVPSSPPVDVAELDAEIYDLFGPAKSRAKRRRISVDIATPITQTQSRKPRDLIQSSPPESPSPSVPYRTTPITPRPPATPATAKPSARSFPRFLVPSTSHPPASTQHQRARPLAATPGPTARKPAFVLPRSPSPEHEDPNGIPTPFSPSSHALRRKGRQRSSVPNYLPGGMAAEVRSWILEMGTKREQQVQFVGGGGNGEDSSSTDLQKYSLVIRISNVRQTALGSCGPLAFIQGQDELSLEQEGSNSGGDTSSRMRNILLLGAPRPRAGEPRTSAVPGLQAGDVLGVYRGLVWEISMGSNAALAPEQEQILQHESEGAPELRRWLVGMEWDVLFSLP</sequence>
<feature type="region of interest" description="Disordered" evidence="1">
    <location>
        <begin position="119"/>
        <end position="265"/>
    </location>
</feature>
<evidence type="ECO:0000256" key="1">
    <source>
        <dbReference type="SAM" id="MobiDB-lite"/>
    </source>
</evidence>
<comment type="caution">
    <text evidence="2">The sequence shown here is derived from an EMBL/GenBank/DDBJ whole genome shotgun (WGS) entry which is preliminary data.</text>
</comment>
<feature type="compositionally biased region" description="Basic and acidic residues" evidence="1">
    <location>
        <begin position="62"/>
        <end position="73"/>
    </location>
</feature>
<keyword evidence="3" id="KW-1185">Reference proteome</keyword>
<feature type="compositionally biased region" description="Polar residues" evidence="1">
    <location>
        <begin position="193"/>
        <end position="204"/>
    </location>
</feature>
<proteinExistence type="predicted"/>
<name>A0ABR4KB18_9EURO</name>
<organism evidence="2 3">
    <name type="scientific">Aspergillus pseudoustus</name>
    <dbReference type="NCBI Taxonomy" id="1810923"/>
    <lineage>
        <taxon>Eukaryota</taxon>
        <taxon>Fungi</taxon>
        <taxon>Dikarya</taxon>
        <taxon>Ascomycota</taxon>
        <taxon>Pezizomycotina</taxon>
        <taxon>Eurotiomycetes</taxon>
        <taxon>Eurotiomycetidae</taxon>
        <taxon>Eurotiales</taxon>
        <taxon>Aspergillaceae</taxon>
        <taxon>Aspergillus</taxon>
        <taxon>Aspergillus subgen. Nidulantes</taxon>
    </lineage>
</organism>
<gene>
    <name evidence="2" type="ORF">BJY01DRAFT_143857</name>
</gene>